<dbReference type="InterPro" id="IPR036412">
    <property type="entry name" value="HAD-like_sf"/>
</dbReference>
<sequence length="258" mass="29093">MQNVSHFSERLQFLLTDIDDTLTDEGLLGPEAYTALWQLHEAGIHVIPVTGRPAGWCEMIARVWPVSGIVGENGGFYFRYHGKKMHRHFFFDEKTQSENRKKLNALEKEILQKVPGCDLASDQFCRLMDLAIDFCEDVAALPRAEVQKIVDIFHSHGAQAKVSSIHVNGWFGAYDKLTMSLKFLEKEFSVTADEAKKVCGFSGDSPNDEPMFAYFPHSFAVANIQNFIDQIKNKPTYVSQQRGGLGFTEIANAILKQK</sequence>
<dbReference type="SUPFAM" id="SSF56784">
    <property type="entry name" value="HAD-like"/>
    <property type="match status" value="1"/>
</dbReference>
<dbReference type="GO" id="GO:0016791">
    <property type="term" value="F:phosphatase activity"/>
    <property type="evidence" value="ECO:0007669"/>
    <property type="project" value="TreeGrafter"/>
</dbReference>
<dbReference type="Proteomes" id="UP000075799">
    <property type="component" value="Unassembled WGS sequence"/>
</dbReference>
<dbReference type="Gene3D" id="3.40.50.1000">
    <property type="entry name" value="HAD superfamily/HAD-like"/>
    <property type="match status" value="2"/>
</dbReference>
<dbReference type="GO" id="GO:0005829">
    <property type="term" value="C:cytosol"/>
    <property type="evidence" value="ECO:0007669"/>
    <property type="project" value="TreeGrafter"/>
</dbReference>
<gene>
    <name evidence="1" type="ORF">AZI87_14850</name>
</gene>
<name>A0A162FVS8_BDEBC</name>
<dbReference type="AlphaFoldDB" id="A0A162FVS8"/>
<dbReference type="NCBIfam" id="TIGR01484">
    <property type="entry name" value="HAD-SF-IIB"/>
    <property type="match status" value="1"/>
</dbReference>
<keyword evidence="1" id="KW-0378">Hydrolase</keyword>
<dbReference type="EMBL" id="LUKD01000008">
    <property type="protein sequence ID" value="KYG62578.1"/>
    <property type="molecule type" value="Genomic_DNA"/>
</dbReference>
<dbReference type="Pfam" id="PF08282">
    <property type="entry name" value="Hydrolase_3"/>
    <property type="match status" value="1"/>
</dbReference>
<organism evidence="1 2">
    <name type="scientific">Bdellovibrio bacteriovorus</name>
    <dbReference type="NCBI Taxonomy" id="959"/>
    <lineage>
        <taxon>Bacteria</taxon>
        <taxon>Pseudomonadati</taxon>
        <taxon>Bdellovibrionota</taxon>
        <taxon>Bdellovibrionia</taxon>
        <taxon>Bdellovibrionales</taxon>
        <taxon>Pseudobdellovibrionaceae</taxon>
        <taxon>Bdellovibrio</taxon>
    </lineage>
</organism>
<accession>A0A162FVS8</accession>
<dbReference type="InterPro" id="IPR006379">
    <property type="entry name" value="HAD-SF_hydro_IIB"/>
</dbReference>
<dbReference type="GO" id="GO:0000287">
    <property type="term" value="F:magnesium ion binding"/>
    <property type="evidence" value="ECO:0007669"/>
    <property type="project" value="TreeGrafter"/>
</dbReference>
<evidence type="ECO:0000313" key="1">
    <source>
        <dbReference type="EMBL" id="KYG62578.1"/>
    </source>
</evidence>
<dbReference type="RefSeq" id="WP_063208743.1">
    <property type="nucleotide sequence ID" value="NZ_LUKD01000008.1"/>
</dbReference>
<evidence type="ECO:0000313" key="2">
    <source>
        <dbReference type="Proteomes" id="UP000075799"/>
    </source>
</evidence>
<dbReference type="OrthoDB" id="5290524at2"/>
<reference evidence="1 2" key="1">
    <citation type="submission" date="2016-03" db="EMBL/GenBank/DDBJ databases">
        <authorList>
            <person name="Ploux O."/>
        </authorList>
    </citation>
    <scope>NUCLEOTIDE SEQUENCE [LARGE SCALE GENOMIC DNA]</scope>
    <source>
        <strain evidence="1 2">EC13</strain>
    </source>
</reference>
<dbReference type="InterPro" id="IPR023214">
    <property type="entry name" value="HAD_sf"/>
</dbReference>
<comment type="caution">
    <text evidence="1">The sequence shown here is derived from an EMBL/GenBank/DDBJ whole genome shotgun (WGS) entry which is preliminary data.</text>
</comment>
<dbReference type="PANTHER" id="PTHR10000">
    <property type="entry name" value="PHOSPHOSERINE PHOSPHATASE"/>
    <property type="match status" value="1"/>
</dbReference>
<protein>
    <submittedName>
        <fullName evidence="1">HAD family hydrolase</fullName>
    </submittedName>
</protein>
<proteinExistence type="predicted"/>
<dbReference type="PANTHER" id="PTHR10000:SF8">
    <property type="entry name" value="HAD SUPERFAMILY HYDROLASE-LIKE, TYPE 3"/>
    <property type="match status" value="1"/>
</dbReference>